<keyword evidence="10" id="KW-0472">Membrane</keyword>
<proteinExistence type="predicted"/>
<dbReference type="InterPro" id="IPR036890">
    <property type="entry name" value="HATPase_C_sf"/>
</dbReference>
<dbReference type="PANTHER" id="PTHR45436">
    <property type="entry name" value="SENSOR HISTIDINE KINASE YKOH"/>
    <property type="match status" value="1"/>
</dbReference>
<evidence type="ECO:0000259" key="12">
    <source>
        <dbReference type="PROSITE" id="PS50109"/>
    </source>
</evidence>
<evidence type="ECO:0000313" key="14">
    <source>
        <dbReference type="EMBL" id="MET1492007.1"/>
    </source>
</evidence>
<feature type="domain" description="Histidine kinase" evidence="12">
    <location>
        <begin position="188"/>
        <end position="399"/>
    </location>
</feature>
<dbReference type="Pfam" id="PF02518">
    <property type="entry name" value="HATPase_c"/>
    <property type="match status" value="1"/>
</dbReference>
<dbReference type="RefSeq" id="WP_345922967.1">
    <property type="nucleotide sequence ID" value="NZ_JBDIVF010000001.1"/>
</dbReference>
<dbReference type="SMART" id="SM00304">
    <property type="entry name" value="HAMP"/>
    <property type="match status" value="1"/>
</dbReference>
<dbReference type="PROSITE" id="PS50109">
    <property type="entry name" value="HIS_KIN"/>
    <property type="match status" value="1"/>
</dbReference>
<dbReference type="InterPro" id="IPR036097">
    <property type="entry name" value="HisK_dim/P_sf"/>
</dbReference>
<evidence type="ECO:0000256" key="7">
    <source>
        <dbReference type="ARBA" id="ARBA00022777"/>
    </source>
</evidence>
<evidence type="ECO:0000313" key="15">
    <source>
        <dbReference type="Proteomes" id="UP001548590"/>
    </source>
</evidence>
<evidence type="ECO:0000256" key="3">
    <source>
        <dbReference type="ARBA" id="ARBA00012438"/>
    </source>
</evidence>
<dbReference type="Gene3D" id="1.10.287.130">
    <property type="match status" value="1"/>
</dbReference>
<reference evidence="14 15" key="1">
    <citation type="submission" date="2024-07" db="EMBL/GenBank/DDBJ databases">
        <title>Uliginosibacterium paludis KCTC:42655.</title>
        <authorList>
            <person name="Kim M.K."/>
        </authorList>
    </citation>
    <scope>NUCLEOTIDE SEQUENCE [LARGE SCALE GENOMIC DNA]</scope>
    <source>
        <strain evidence="14 15">KCTC 42655</strain>
    </source>
</reference>
<dbReference type="SMART" id="SM00388">
    <property type="entry name" value="HisKA"/>
    <property type="match status" value="1"/>
</dbReference>
<keyword evidence="6" id="KW-0812">Transmembrane</keyword>
<dbReference type="EC" id="2.7.13.3" evidence="3"/>
<dbReference type="Proteomes" id="UP001548590">
    <property type="component" value="Unassembled WGS sequence"/>
</dbReference>
<dbReference type="GO" id="GO:0016301">
    <property type="term" value="F:kinase activity"/>
    <property type="evidence" value="ECO:0007669"/>
    <property type="project" value="UniProtKB-KW"/>
</dbReference>
<evidence type="ECO:0000256" key="4">
    <source>
        <dbReference type="ARBA" id="ARBA00022553"/>
    </source>
</evidence>
<feature type="region of interest" description="Disordered" evidence="11">
    <location>
        <begin position="37"/>
        <end position="94"/>
    </location>
</feature>
<evidence type="ECO:0000256" key="8">
    <source>
        <dbReference type="ARBA" id="ARBA00022989"/>
    </source>
</evidence>
<dbReference type="InterPro" id="IPR004358">
    <property type="entry name" value="Sig_transdc_His_kin-like_C"/>
</dbReference>
<dbReference type="SUPFAM" id="SSF55874">
    <property type="entry name" value="ATPase domain of HSP90 chaperone/DNA topoisomerase II/histidine kinase"/>
    <property type="match status" value="1"/>
</dbReference>
<dbReference type="EMBL" id="JBEWLZ010000019">
    <property type="protein sequence ID" value="MET1492007.1"/>
    <property type="molecule type" value="Genomic_DNA"/>
</dbReference>
<dbReference type="Pfam" id="PF00512">
    <property type="entry name" value="HisKA"/>
    <property type="match status" value="1"/>
</dbReference>
<comment type="catalytic activity">
    <reaction evidence="1">
        <text>ATP + protein L-histidine = ADP + protein N-phospho-L-histidine.</text>
        <dbReference type="EC" id="2.7.13.3"/>
    </reaction>
</comment>
<dbReference type="SMART" id="SM00387">
    <property type="entry name" value="HATPase_c"/>
    <property type="match status" value="1"/>
</dbReference>
<keyword evidence="8" id="KW-1133">Transmembrane helix</keyword>
<dbReference type="PANTHER" id="PTHR45436:SF15">
    <property type="entry name" value="SENSOR HISTIDINE KINASE CUSS"/>
    <property type="match status" value="1"/>
</dbReference>
<keyword evidence="4" id="KW-0597">Phosphoprotein</keyword>
<keyword evidence="9" id="KW-0902">Two-component regulatory system</keyword>
<accession>A0ABV2CVR5</accession>
<comment type="subcellular location">
    <subcellularLocation>
        <location evidence="2">Membrane</location>
        <topology evidence="2">Multi-pass membrane protein</topology>
    </subcellularLocation>
</comment>
<dbReference type="InterPro" id="IPR005467">
    <property type="entry name" value="His_kinase_dom"/>
</dbReference>
<dbReference type="InterPro" id="IPR003660">
    <property type="entry name" value="HAMP_dom"/>
</dbReference>
<protein>
    <recommendedName>
        <fullName evidence="3">histidine kinase</fullName>
        <ecNumber evidence="3">2.7.13.3</ecNumber>
    </recommendedName>
</protein>
<evidence type="ECO:0000259" key="13">
    <source>
        <dbReference type="PROSITE" id="PS50885"/>
    </source>
</evidence>
<dbReference type="CDD" id="cd00082">
    <property type="entry name" value="HisKA"/>
    <property type="match status" value="1"/>
</dbReference>
<keyword evidence="15" id="KW-1185">Reference proteome</keyword>
<evidence type="ECO:0000256" key="10">
    <source>
        <dbReference type="ARBA" id="ARBA00023136"/>
    </source>
</evidence>
<organism evidence="14 15">
    <name type="scientific">Uliginosibacterium paludis</name>
    <dbReference type="NCBI Taxonomy" id="1615952"/>
    <lineage>
        <taxon>Bacteria</taxon>
        <taxon>Pseudomonadati</taxon>
        <taxon>Pseudomonadota</taxon>
        <taxon>Betaproteobacteria</taxon>
        <taxon>Rhodocyclales</taxon>
        <taxon>Zoogloeaceae</taxon>
        <taxon>Uliginosibacterium</taxon>
    </lineage>
</organism>
<evidence type="ECO:0000256" key="6">
    <source>
        <dbReference type="ARBA" id="ARBA00022692"/>
    </source>
</evidence>
<dbReference type="SUPFAM" id="SSF47384">
    <property type="entry name" value="Homodimeric domain of signal transducing histidine kinase"/>
    <property type="match status" value="1"/>
</dbReference>
<dbReference type="PRINTS" id="PR00344">
    <property type="entry name" value="BCTRLSENSOR"/>
</dbReference>
<comment type="caution">
    <text evidence="14">The sequence shown here is derived from an EMBL/GenBank/DDBJ whole genome shotgun (WGS) entry which is preliminary data.</text>
</comment>
<gene>
    <name evidence="14" type="ORF">ABVT11_19360</name>
</gene>
<evidence type="ECO:0000256" key="9">
    <source>
        <dbReference type="ARBA" id="ARBA00023012"/>
    </source>
</evidence>
<feature type="domain" description="HAMP" evidence="13">
    <location>
        <begin position="125"/>
        <end position="180"/>
    </location>
</feature>
<dbReference type="Gene3D" id="3.30.565.10">
    <property type="entry name" value="Histidine kinase-like ATPase, C-terminal domain"/>
    <property type="match status" value="1"/>
</dbReference>
<keyword evidence="5" id="KW-0808">Transferase</keyword>
<dbReference type="Gene3D" id="6.10.340.10">
    <property type="match status" value="1"/>
</dbReference>
<dbReference type="InterPro" id="IPR050428">
    <property type="entry name" value="TCS_sensor_his_kinase"/>
</dbReference>
<dbReference type="InterPro" id="IPR003594">
    <property type="entry name" value="HATPase_dom"/>
</dbReference>
<evidence type="ECO:0000256" key="11">
    <source>
        <dbReference type="SAM" id="MobiDB-lite"/>
    </source>
</evidence>
<evidence type="ECO:0000256" key="1">
    <source>
        <dbReference type="ARBA" id="ARBA00000085"/>
    </source>
</evidence>
<sequence length="401" mass="44630">MGRLFWKLFLAIFLTQLVTAWGVGVLFWISRPVSNPTFEDREGPRPFFPAPPPRDFQSDRPPPGEFRGPQPPFASAPGPRPDGSRPNNDEFRPNFFPGPRHRSFPWQPVTVGFIVSLLFAAGLARHLSRPIVGLRKAFGELASGRFEHQASRGRRVWPDELSDLAIDFDRTAGQVKMLIQNQRRLLHDVSHEVRSPLARMQLAIDLARQQPDKTGETMARLERESARINRLVEELLTLSRLEAGACGALNEEIDLPGMLAEIVEDARFEASARDCKVALQSIDHMSIQGHPALLQRAIENVIRNAIRHTPEHSTVSVSLASDTQYIRLTVEDCGPGVPEDALERIFEPFVRLHQPASHEGYGLGLAITRQTLETHGGQVSATNRPQGGLCMTLTLPRPSAS</sequence>
<keyword evidence="7 14" id="KW-0418">Kinase</keyword>
<evidence type="ECO:0000256" key="5">
    <source>
        <dbReference type="ARBA" id="ARBA00022679"/>
    </source>
</evidence>
<dbReference type="InterPro" id="IPR003661">
    <property type="entry name" value="HisK_dim/P_dom"/>
</dbReference>
<evidence type="ECO:0000256" key="2">
    <source>
        <dbReference type="ARBA" id="ARBA00004141"/>
    </source>
</evidence>
<dbReference type="PROSITE" id="PS50885">
    <property type="entry name" value="HAMP"/>
    <property type="match status" value="1"/>
</dbReference>
<name>A0ABV2CVR5_9RHOO</name>
<feature type="compositionally biased region" description="Pro residues" evidence="11">
    <location>
        <begin position="46"/>
        <end position="80"/>
    </location>
</feature>